<name>A0ABP4X7V4_9ACTN</name>
<dbReference type="InterPro" id="IPR036415">
    <property type="entry name" value="Lamin_tail_dom_sf"/>
</dbReference>
<evidence type="ECO:0000259" key="2">
    <source>
        <dbReference type="PROSITE" id="PS51841"/>
    </source>
</evidence>
<protein>
    <recommendedName>
        <fullName evidence="2">LTD domain-containing protein</fullName>
    </recommendedName>
</protein>
<reference evidence="4" key="1">
    <citation type="journal article" date="2019" name="Int. J. Syst. Evol. Microbiol.">
        <title>The Global Catalogue of Microorganisms (GCM) 10K type strain sequencing project: providing services to taxonomists for standard genome sequencing and annotation.</title>
        <authorList>
            <consortium name="The Broad Institute Genomics Platform"/>
            <consortium name="The Broad Institute Genome Sequencing Center for Infectious Disease"/>
            <person name="Wu L."/>
            <person name="Ma J."/>
        </authorList>
    </citation>
    <scope>NUCLEOTIDE SEQUENCE [LARGE SCALE GENOMIC DNA]</scope>
    <source>
        <strain evidence="4">JCM 13249</strain>
    </source>
</reference>
<feature type="signal peptide" evidence="1">
    <location>
        <begin position="1"/>
        <end position="28"/>
    </location>
</feature>
<keyword evidence="1" id="KW-0732">Signal</keyword>
<dbReference type="Pfam" id="PF00932">
    <property type="entry name" value="LTD"/>
    <property type="match status" value="1"/>
</dbReference>
<feature type="domain" description="LTD" evidence="2">
    <location>
        <begin position="21"/>
        <end position="154"/>
    </location>
</feature>
<feature type="chain" id="PRO_5047009454" description="LTD domain-containing protein" evidence="1">
    <location>
        <begin position="29"/>
        <end position="161"/>
    </location>
</feature>
<gene>
    <name evidence="3" type="ORF">GCM10009681_46370</name>
</gene>
<dbReference type="InterPro" id="IPR001322">
    <property type="entry name" value="Lamin_tail_dom"/>
</dbReference>
<dbReference type="RefSeq" id="WP_344085840.1">
    <property type="nucleotide sequence ID" value="NZ_BAAALS010000027.1"/>
</dbReference>
<proteinExistence type="predicted"/>
<comment type="caution">
    <text evidence="3">The sequence shown here is derived from an EMBL/GenBank/DDBJ whole genome shotgun (WGS) entry which is preliminary data.</text>
</comment>
<evidence type="ECO:0000313" key="3">
    <source>
        <dbReference type="EMBL" id="GAA1769703.1"/>
    </source>
</evidence>
<organism evidence="3 4">
    <name type="scientific">Luedemannella helvata</name>
    <dbReference type="NCBI Taxonomy" id="349315"/>
    <lineage>
        <taxon>Bacteria</taxon>
        <taxon>Bacillati</taxon>
        <taxon>Actinomycetota</taxon>
        <taxon>Actinomycetes</taxon>
        <taxon>Micromonosporales</taxon>
        <taxon>Micromonosporaceae</taxon>
        <taxon>Luedemannella</taxon>
    </lineage>
</organism>
<dbReference type="Proteomes" id="UP001500655">
    <property type="component" value="Unassembled WGS sequence"/>
</dbReference>
<dbReference type="EMBL" id="BAAALS010000027">
    <property type="protein sequence ID" value="GAA1769703.1"/>
    <property type="molecule type" value="Genomic_DNA"/>
</dbReference>
<evidence type="ECO:0000256" key="1">
    <source>
        <dbReference type="SAM" id="SignalP"/>
    </source>
</evidence>
<dbReference type="SUPFAM" id="SSF74853">
    <property type="entry name" value="Lamin A/C globular tail domain"/>
    <property type="match status" value="1"/>
</dbReference>
<dbReference type="Gene3D" id="2.60.40.1260">
    <property type="entry name" value="Lamin Tail domain"/>
    <property type="match status" value="1"/>
</dbReference>
<dbReference type="PROSITE" id="PS51841">
    <property type="entry name" value="LTD"/>
    <property type="match status" value="1"/>
</dbReference>
<sequence length="161" mass="16912">MRLAVRLAAPLAAALAAALLTPAGAAQAATPKVMITKVYVNTPGADTPATNAKLNGEYIVIKNTTKSTISLSGWTIRDKQSTAAGHIYKFASTVKIGAGKTITIKTGKGTNTSTTRYWGRVGPSSYAYIWNNSGDTAYLKDKAGKTIDTCSWGTVSSYKNC</sequence>
<evidence type="ECO:0000313" key="4">
    <source>
        <dbReference type="Proteomes" id="UP001500655"/>
    </source>
</evidence>
<accession>A0ABP4X7V4</accession>
<keyword evidence="4" id="KW-1185">Reference proteome</keyword>